<sequence>MQLLNISISYWKYIILSIIVFLSIGFILWVVCSYYVLKWLKINVGEDYFYLNEYNRDCCNLMEKYGNNPIKRIYLVRQPITKFTKILLNIISFYNFEYEMKTHIEKTNNSVFSPYHTSIMVEIELPNNTRKNILIEKNNCIKFASDFRVSDKQDMRKISIGKNKYTIKQVLEKTRGRIGNNAFFNWQINRNNCQMLIKEILITINKFTKKNEEFIFQHEFTKRFHKHEFSLHILNTVINIWNPLENILSKTLYF</sequence>
<organism evidence="2">
    <name type="scientific">viral metagenome</name>
    <dbReference type="NCBI Taxonomy" id="1070528"/>
    <lineage>
        <taxon>unclassified sequences</taxon>
        <taxon>metagenomes</taxon>
        <taxon>organismal metagenomes</taxon>
    </lineage>
</organism>
<protein>
    <submittedName>
        <fullName evidence="2">Uncharacterized protein</fullName>
    </submittedName>
</protein>
<name>A0A6C0C407_9ZZZZ</name>
<keyword evidence="1" id="KW-1133">Transmembrane helix</keyword>
<accession>A0A6C0C407</accession>
<evidence type="ECO:0000256" key="1">
    <source>
        <dbReference type="SAM" id="Phobius"/>
    </source>
</evidence>
<evidence type="ECO:0000313" key="2">
    <source>
        <dbReference type="EMBL" id="QHS99052.1"/>
    </source>
</evidence>
<reference evidence="2" key="1">
    <citation type="journal article" date="2020" name="Nature">
        <title>Giant virus diversity and host interactions through global metagenomics.</title>
        <authorList>
            <person name="Schulz F."/>
            <person name="Roux S."/>
            <person name="Paez-Espino D."/>
            <person name="Jungbluth S."/>
            <person name="Walsh D.A."/>
            <person name="Denef V.J."/>
            <person name="McMahon K.D."/>
            <person name="Konstantinidis K.T."/>
            <person name="Eloe-Fadrosh E.A."/>
            <person name="Kyrpides N.C."/>
            <person name="Woyke T."/>
        </authorList>
    </citation>
    <scope>NUCLEOTIDE SEQUENCE</scope>
    <source>
        <strain evidence="2">GVMAG-M-3300020185-33</strain>
    </source>
</reference>
<dbReference type="AlphaFoldDB" id="A0A6C0C407"/>
<dbReference type="EMBL" id="MN739334">
    <property type="protein sequence ID" value="QHS99052.1"/>
    <property type="molecule type" value="Genomic_DNA"/>
</dbReference>
<keyword evidence="1" id="KW-0812">Transmembrane</keyword>
<feature type="transmembrane region" description="Helical" evidence="1">
    <location>
        <begin position="13"/>
        <end position="37"/>
    </location>
</feature>
<keyword evidence="1" id="KW-0472">Membrane</keyword>
<proteinExistence type="predicted"/>